<reference evidence="7" key="1">
    <citation type="submission" date="2025-08" db="UniProtKB">
        <authorList>
            <consortium name="RefSeq"/>
        </authorList>
    </citation>
    <scope>IDENTIFICATION</scope>
</reference>
<evidence type="ECO:0000256" key="1">
    <source>
        <dbReference type="ARBA" id="ARBA00022460"/>
    </source>
</evidence>
<dbReference type="KEGG" id="bany:112050484"/>
<proteinExistence type="predicted"/>
<feature type="compositionally biased region" description="Polar residues" evidence="4">
    <location>
        <begin position="1321"/>
        <end position="1332"/>
    </location>
</feature>
<evidence type="ECO:0000256" key="4">
    <source>
        <dbReference type="SAM" id="MobiDB-lite"/>
    </source>
</evidence>
<dbReference type="InterPro" id="IPR031311">
    <property type="entry name" value="CHIT_BIND_RR_consensus"/>
</dbReference>
<keyword evidence="1 3" id="KW-0193">Cuticle</keyword>
<dbReference type="PROSITE" id="PS51155">
    <property type="entry name" value="CHIT_BIND_RR_2"/>
    <property type="match status" value="1"/>
</dbReference>
<feature type="compositionally biased region" description="Polar residues" evidence="4">
    <location>
        <begin position="1193"/>
        <end position="1232"/>
    </location>
</feature>
<feature type="compositionally biased region" description="Low complexity" evidence="4">
    <location>
        <begin position="924"/>
        <end position="935"/>
    </location>
</feature>
<feature type="region of interest" description="Disordered" evidence="4">
    <location>
        <begin position="924"/>
        <end position="953"/>
    </location>
</feature>
<feature type="signal peptide" evidence="5">
    <location>
        <begin position="1"/>
        <end position="25"/>
    </location>
</feature>
<feature type="region of interest" description="Disordered" evidence="4">
    <location>
        <begin position="1494"/>
        <end position="1601"/>
    </location>
</feature>
<keyword evidence="6" id="KW-1185">Reference proteome</keyword>
<dbReference type="GO" id="GO:0042302">
    <property type="term" value="F:structural constituent of cuticle"/>
    <property type="evidence" value="ECO:0007669"/>
    <property type="project" value="UniProtKB-UniRule"/>
</dbReference>
<feature type="region of interest" description="Disordered" evidence="4">
    <location>
        <begin position="1301"/>
        <end position="1332"/>
    </location>
</feature>
<feature type="compositionally biased region" description="Polar residues" evidence="4">
    <location>
        <begin position="842"/>
        <end position="861"/>
    </location>
</feature>
<feature type="compositionally biased region" description="Polar residues" evidence="4">
    <location>
        <begin position="989"/>
        <end position="1019"/>
    </location>
</feature>
<feature type="region of interest" description="Disordered" evidence="4">
    <location>
        <begin position="97"/>
        <end position="160"/>
    </location>
</feature>
<feature type="compositionally biased region" description="Polar residues" evidence="4">
    <location>
        <begin position="137"/>
        <end position="155"/>
    </location>
</feature>
<dbReference type="RefSeq" id="XP_023944520.2">
    <property type="nucleotide sequence ID" value="XM_024088752.2"/>
</dbReference>
<evidence type="ECO:0000256" key="2">
    <source>
        <dbReference type="ARBA" id="ARBA00022729"/>
    </source>
</evidence>
<dbReference type="PROSITE" id="PS00233">
    <property type="entry name" value="CHIT_BIND_RR_1"/>
    <property type="match status" value="1"/>
</dbReference>
<feature type="compositionally biased region" description="Low complexity" evidence="4">
    <location>
        <begin position="1233"/>
        <end position="1244"/>
    </location>
</feature>
<feature type="compositionally biased region" description="Polar residues" evidence="4">
    <location>
        <begin position="1303"/>
        <end position="1312"/>
    </location>
</feature>
<evidence type="ECO:0000256" key="3">
    <source>
        <dbReference type="PROSITE-ProRule" id="PRU00497"/>
    </source>
</evidence>
<dbReference type="InterPro" id="IPR000618">
    <property type="entry name" value="Insect_cuticle"/>
</dbReference>
<feature type="compositionally biased region" description="Polar residues" evidence="4">
    <location>
        <begin position="1506"/>
        <end position="1601"/>
    </location>
</feature>
<feature type="region of interest" description="Disordered" evidence="4">
    <location>
        <begin position="967"/>
        <end position="1019"/>
    </location>
</feature>
<accession>A0A6J1N9V8</accession>
<feature type="region of interest" description="Disordered" evidence="4">
    <location>
        <begin position="1193"/>
        <end position="1244"/>
    </location>
</feature>
<feature type="compositionally biased region" description="Polar residues" evidence="4">
    <location>
        <begin position="936"/>
        <end position="953"/>
    </location>
</feature>
<evidence type="ECO:0000256" key="5">
    <source>
        <dbReference type="SAM" id="SignalP"/>
    </source>
</evidence>
<feature type="region of interest" description="Disordered" evidence="4">
    <location>
        <begin position="645"/>
        <end position="694"/>
    </location>
</feature>
<sequence>MVAASSWIVIMKLVIFAALVAACCAAELDRTYLPPASAQTDERKVPTLFNSLLNVNNVNYLLPGLPAPFPRTNENIPQGVPVGSYENDHQGVVVEAAAPGTRASNQPTGLGGSRDNYGSTDSKVGAAAFRGTKNDNKPTNGNRSPQGPKQTAGQNSEDDFKLIKDTISPIKFRVNPKDKSTSYSYGFETENGIKIAAGGAGGERSGMRSEGSFSYVGDDGKVYAITYTADKGGFRPQGAHLPTPPPVPAEIAESLQQNAEDEANGIFDDGSYDAQKYNAEEDYTQSDANGDYNDRQSNQFGVRPGFGAGIDTHINQAYQGFVSPNVQGQFSPYFSAPAGATFTSGGTRFGDIKPWDKLPFQFRQPALNFGSNAFINQGQQGFLRPTVQGQLHNAFGSQFQYLPPINVQDSKPFQGNVINNFKKQPSFLGQNVQIQTSEGQSSQSQYLPPKNANVQNLKPFQEKNSSRDVVNNNFNNAPSFSEQNMQNQAYAGKPFTTQIKPSSSEAATAGQGFQNTQVIPLNQDSSGLNSPYNNVNAPQEQIFQSGSLIPDKDSLSLLSPNINNKIMFNQEKIKNPQSQGTNGQTILPNSGESKDENTNTDFSNVFSFSSSTQALPTKQPELSLTTPLENQQVQTNSAFSELGATFIDPQPQKPNSVNFGNAQSFLSNNYNQQTSGHYSSSLPEQSQGPDSSYVYNKPIKPFNSLLPQPNSNTVSSVFPSQFNSATKPIESIPVNRPDSSLISTPYEGSTGSTKYPQPTLNPISPTIATSKEKEPIFQSNGATQVSISSLPFITPTSPSQTTYSSEIYEYTKPDQGLPISNQEKNTPNSENISEKEEKPTRPQFNEQSNTQFGQRFPTPSSLIFGQQTIPSRFGIQTGSSFGSKPIVQQQFGLQETSKVEETLTKDMQTSFALKPVHKELGSQTSFSFGTQSTPPNLSTQIVNQQTTQPESAVQTSSIFSAVTSTSFDGQSIPPRFGDQANSLLGPRPTQRQPVDQTNVPFGSQTTPSHTSSISFNQGKTPSYSSLSFGTPSRFGAQTSSVLGPKPIQSQLTEQSINPFGLQTTPSSSVKQTSTSLTQQNSALFFGSSSLSGTQSRFGTQTSLTTGQKPTQSQLTLPTNLIFGSKTKPTRLDEQTSSTFGQKLNQQASCGVCGFSSGLKISPSRFVAQTGTSLNQQTTPSPFSIPSRFGVQATFGQKPSQSPLGAQSITPSRFGTRPSTSFGQHTTPSRTGIQSSSTFGQQSSSPIFGVQTSTLFGQKTTPPAFNVQTSQTSYFGKQTTASPFGIPTSTTFGQKIPQFDEYPSEQQSKDQFGNEQQQNENFSGPKQQNQSQKINEKFEIQSYPKPTTISQKETIGSGEIYQYNKPTTHFAASAGIVPSKIFSQQSLFNGPLDQQNNNITKKEEDGATSGQSVNQPQEQFGNNHSFQIGTKPNIQLGLQTELITAQKPHVITQFDQQSTTQSDQETFSIPAQNYGSSQSNVQSQVSLFPRFPEQEKQEVTNVPLADNESTQFVAPTSPSEQNNESKEITNPQLTSTSPDNTELNSQSTVGLQNKDQQSNTQSGEIYQYNKPSQSLPVPSLLANNRFGQNTQQPQFPGQSDEIQIDTTKPITSYSYSHRITKSSTQTNCQHKVLVNNQN</sequence>
<dbReference type="Proteomes" id="UP001652582">
    <property type="component" value="Chromosome 20"/>
</dbReference>
<protein>
    <submittedName>
        <fullName evidence="7">Nuclear pore complex protein DDB_G0274915</fullName>
    </submittedName>
</protein>
<evidence type="ECO:0000313" key="7">
    <source>
        <dbReference type="RefSeq" id="XP_023944520.2"/>
    </source>
</evidence>
<evidence type="ECO:0000313" key="6">
    <source>
        <dbReference type="Proteomes" id="UP001652582"/>
    </source>
</evidence>
<feature type="chain" id="PRO_5045585745" evidence="5">
    <location>
        <begin position="26"/>
        <end position="1637"/>
    </location>
</feature>
<feature type="compositionally biased region" description="Polar residues" evidence="4">
    <location>
        <begin position="818"/>
        <end position="831"/>
    </location>
</feature>
<keyword evidence="2 5" id="KW-0732">Signal</keyword>
<dbReference type="GeneID" id="112050484"/>
<name>A0A6J1N9V8_BICAN</name>
<feature type="compositionally biased region" description="Polar residues" evidence="4">
    <location>
        <begin position="575"/>
        <end position="591"/>
    </location>
</feature>
<dbReference type="Pfam" id="PF00379">
    <property type="entry name" value="Chitin_bind_4"/>
    <property type="match status" value="1"/>
</dbReference>
<feature type="region of interest" description="Disordered" evidence="4">
    <location>
        <begin position="813"/>
        <end position="861"/>
    </location>
</feature>
<feature type="compositionally biased region" description="Polar residues" evidence="4">
    <location>
        <begin position="1407"/>
        <end position="1423"/>
    </location>
</feature>
<feature type="compositionally biased region" description="Polar residues" evidence="4">
    <location>
        <begin position="653"/>
        <end position="694"/>
    </location>
</feature>
<dbReference type="OrthoDB" id="7484114at2759"/>
<gene>
    <name evidence="7" type="primary">LOC112050484</name>
</gene>
<feature type="region of interest" description="Disordered" evidence="4">
    <location>
        <begin position="573"/>
        <end position="604"/>
    </location>
</feature>
<feature type="region of interest" description="Disordered" evidence="4">
    <location>
        <begin position="1390"/>
        <end position="1423"/>
    </location>
</feature>
<organism evidence="6 7">
    <name type="scientific">Bicyclus anynana</name>
    <name type="common">Squinting bush brown butterfly</name>
    <dbReference type="NCBI Taxonomy" id="110368"/>
    <lineage>
        <taxon>Eukaryota</taxon>
        <taxon>Metazoa</taxon>
        <taxon>Ecdysozoa</taxon>
        <taxon>Arthropoda</taxon>
        <taxon>Hexapoda</taxon>
        <taxon>Insecta</taxon>
        <taxon>Pterygota</taxon>
        <taxon>Neoptera</taxon>
        <taxon>Endopterygota</taxon>
        <taxon>Lepidoptera</taxon>
        <taxon>Glossata</taxon>
        <taxon>Ditrysia</taxon>
        <taxon>Papilionoidea</taxon>
        <taxon>Nymphalidae</taxon>
        <taxon>Satyrinae</taxon>
        <taxon>Satyrini</taxon>
        <taxon>Mycalesina</taxon>
        <taxon>Bicyclus</taxon>
    </lineage>
</organism>